<reference evidence="10 11" key="1">
    <citation type="submission" date="2024-04" db="EMBL/GenBank/DDBJ databases">
        <title>Complete genome sequence of Nguyenibacter vanlangesis HBCM-1154, a strain capable of nitrogen fixation, IAA production, and phosphorus solubilization isolated from sugarcane soil.</title>
        <authorList>
            <person name="MY HANH P."/>
        </authorList>
    </citation>
    <scope>NUCLEOTIDE SEQUENCE [LARGE SCALE GENOMIC DNA]</scope>
    <source>
        <strain evidence="10 11">HBCM 1154</strain>
    </source>
</reference>
<feature type="transmembrane region" description="Helical" evidence="8">
    <location>
        <begin position="299"/>
        <end position="318"/>
    </location>
</feature>
<keyword evidence="5" id="KW-0769">Symport</keyword>
<feature type="transmembrane region" description="Helical" evidence="8">
    <location>
        <begin position="51"/>
        <end position="77"/>
    </location>
</feature>
<name>A0ABZ3D029_9PROT</name>
<evidence type="ECO:0000256" key="5">
    <source>
        <dbReference type="ARBA" id="ARBA00022847"/>
    </source>
</evidence>
<dbReference type="InterPro" id="IPR011701">
    <property type="entry name" value="MFS"/>
</dbReference>
<evidence type="ECO:0000256" key="3">
    <source>
        <dbReference type="ARBA" id="ARBA00022475"/>
    </source>
</evidence>
<dbReference type="InterPro" id="IPR051084">
    <property type="entry name" value="H+-coupled_symporters"/>
</dbReference>
<evidence type="ECO:0000256" key="6">
    <source>
        <dbReference type="ARBA" id="ARBA00022989"/>
    </source>
</evidence>
<evidence type="ECO:0000256" key="7">
    <source>
        <dbReference type="ARBA" id="ARBA00023136"/>
    </source>
</evidence>
<keyword evidence="2" id="KW-0813">Transport</keyword>
<dbReference type="Proteomes" id="UP001449795">
    <property type="component" value="Chromosome"/>
</dbReference>
<feature type="transmembrane region" description="Helical" evidence="8">
    <location>
        <begin position="360"/>
        <end position="385"/>
    </location>
</feature>
<evidence type="ECO:0000259" key="9">
    <source>
        <dbReference type="PROSITE" id="PS50850"/>
    </source>
</evidence>
<feature type="domain" description="Major facilitator superfamily (MFS) profile" evidence="9">
    <location>
        <begin position="14"/>
        <end position="415"/>
    </location>
</feature>
<feature type="transmembrane region" description="Helical" evidence="8">
    <location>
        <begin position="190"/>
        <end position="209"/>
    </location>
</feature>
<accession>A0ABZ3D029</accession>
<organism evidence="10 11">
    <name type="scientific">Nguyenibacter vanlangensis</name>
    <dbReference type="NCBI Taxonomy" id="1216886"/>
    <lineage>
        <taxon>Bacteria</taxon>
        <taxon>Pseudomonadati</taxon>
        <taxon>Pseudomonadota</taxon>
        <taxon>Alphaproteobacteria</taxon>
        <taxon>Acetobacterales</taxon>
        <taxon>Acetobacteraceae</taxon>
        <taxon>Nguyenibacter</taxon>
    </lineage>
</organism>
<proteinExistence type="predicted"/>
<protein>
    <submittedName>
        <fullName evidence="10">MFS transporter</fullName>
    </submittedName>
</protein>
<feature type="transmembrane region" description="Helical" evidence="8">
    <location>
        <begin position="83"/>
        <end position="103"/>
    </location>
</feature>
<feature type="transmembrane region" description="Helical" evidence="8">
    <location>
        <begin position="157"/>
        <end position="178"/>
    </location>
</feature>
<keyword evidence="6 8" id="KW-1133">Transmembrane helix</keyword>
<dbReference type="Gene3D" id="1.20.1250.20">
    <property type="entry name" value="MFS general substrate transporter like domains"/>
    <property type="match status" value="1"/>
</dbReference>
<feature type="transmembrane region" description="Helical" evidence="8">
    <location>
        <begin position="391"/>
        <end position="412"/>
    </location>
</feature>
<feature type="transmembrane region" description="Helical" evidence="8">
    <location>
        <begin position="324"/>
        <end position="348"/>
    </location>
</feature>
<feature type="transmembrane region" description="Helical" evidence="8">
    <location>
        <begin position="230"/>
        <end position="250"/>
    </location>
</feature>
<dbReference type="InterPro" id="IPR036259">
    <property type="entry name" value="MFS_trans_sf"/>
</dbReference>
<gene>
    <name evidence="10" type="ORF">AAC691_11875</name>
</gene>
<dbReference type="EMBL" id="CP152276">
    <property type="protein sequence ID" value="XAE41030.1"/>
    <property type="molecule type" value="Genomic_DNA"/>
</dbReference>
<keyword evidence="4 8" id="KW-0812">Transmembrane</keyword>
<feature type="transmembrane region" description="Helical" evidence="8">
    <location>
        <begin position="26"/>
        <end position="44"/>
    </location>
</feature>
<evidence type="ECO:0000313" key="10">
    <source>
        <dbReference type="EMBL" id="XAE41030.1"/>
    </source>
</evidence>
<dbReference type="Pfam" id="PF07690">
    <property type="entry name" value="MFS_1"/>
    <property type="match status" value="1"/>
</dbReference>
<dbReference type="RefSeq" id="WP_342627037.1">
    <property type="nucleotide sequence ID" value="NZ_CP152276.1"/>
</dbReference>
<dbReference type="InterPro" id="IPR020846">
    <property type="entry name" value="MFS_dom"/>
</dbReference>
<feature type="transmembrane region" description="Helical" evidence="8">
    <location>
        <begin position="270"/>
        <end position="292"/>
    </location>
</feature>
<sequence>MKPRLSVSGTRAKHIAAGCVGNFLEFYNFMAYAFFAPMIGQAFFPAGGHLMALLLALVTFAAGFIMRPLGACVIGLYTDRAGLGRSLMLSFLLMALGSVLLVFTPTYRSAGIMAPALILVSRLLQGFSEGGEVGPATDLLFSLGSGRQASALASMQYVTQLLASLAAVLLGLILSLTLSHQQLYDWGWRVPFALGLAIVPIGFFFRRALPPMAASSARPAGSAIDERRTDPAIVLFLFLAVTSGTITNYLRQFGVSYAIAVLHLPPRTGMLGMCLGLAAGIGAMGVGIRFLAHRPPARVLISTGFANVVMAYPLYHFAVFCPGMASQVLLNVFMFASAGVTTGPAFEIMMNALSDHRRAFIFGVVYASAVSIFGGSTQPFVTWLIARTGDVMVPAYVAIAASPLYVAALLLLNRRVAHGTRSARPDPVPLAVEL</sequence>
<keyword evidence="11" id="KW-1185">Reference proteome</keyword>
<dbReference type="PANTHER" id="PTHR43528">
    <property type="entry name" value="ALPHA-KETOGLUTARATE PERMEASE"/>
    <property type="match status" value="1"/>
</dbReference>
<evidence type="ECO:0000313" key="11">
    <source>
        <dbReference type="Proteomes" id="UP001449795"/>
    </source>
</evidence>
<keyword evidence="7 8" id="KW-0472">Membrane</keyword>
<evidence type="ECO:0000256" key="1">
    <source>
        <dbReference type="ARBA" id="ARBA00004651"/>
    </source>
</evidence>
<evidence type="ECO:0000256" key="8">
    <source>
        <dbReference type="SAM" id="Phobius"/>
    </source>
</evidence>
<keyword evidence="3" id="KW-1003">Cell membrane</keyword>
<comment type="subcellular location">
    <subcellularLocation>
        <location evidence="1">Cell membrane</location>
        <topology evidence="1">Multi-pass membrane protein</topology>
    </subcellularLocation>
</comment>
<evidence type="ECO:0000256" key="4">
    <source>
        <dbReference type="ARBA" id="ARBA00022692"/>
    </source>
</evidence>
<dbReference type="SUPFAM" id="SSF103473">
    <property type="entry name" value="MFS general substrate transporter"/>
    <property type="match status" value="1"/>
</dbReference>
<evidence type="ECO:0000256" key="2">
    <source>
        <dbReference type="ARBA" id="ARBA00022448"/>
    </source>
</evidence>
<dbReference type="PANTHER" id="PTHR43528:SF3">
    <property type="entry name" value="CITRATE-PROTON SYMPORTER"/>
    <property type="match status" value="1"/>
</dbReference>
<dbReference type="PROSITE" id="PS50850">
    <property type="entry name" value="MFS"/>
    <property type="match status" value="1"/>
</dbReference>